<dbReference type="EMBL" id="JACBZT010000001">
    <property type="protein sequence ID" value="NYJ08622.1"/>
    <property type="molecule type" value="Genomic_DNA"/>
</dbReference>
<name>A0A853CQ52_9ACTN</name>
<gene>
    <name evidence="2" type="ORF">GGQ55_004900</name>
</gene>
<evidence type="ECO:0000256" key="1">
    <source>
        <dbReference type="SAM" id="Phobius"/>
    </source>
</evidence>
<comment type="caution">
    <text evidence="2">The sequence shown here is derived from an EMBL/GenBank/DDBJ whole genome shotgun (WGS) entry which is preliminary data.</text>
</comment>
<keyword evidence="1" id="KW-1133">Transmembrane helix</keyword>
<accession>A0A853CQ52</accession>
<dbReference type="AlphaFoldDB" id="A0A853CQ52"/>
<organism evidence="2 3">
    <name type="scientific">Petropleomorpha daqingensis</name>
    <dbReference type="NCBI Taxonomy" id="2026353"/>
    <lineage>
        <taxon>Bacteria</taxon>
        <taxon>Bacillati</taxon>
        <taxon>Actinomycetota</taxon>
        <taxon>Actinomycetes</taxon>
        <taxon>Geodermatophilales</taxon>
        <taxon>Geodermatophilaceae</taxon>
        <taxon>Petropleomorpha</taxon>
    </lineage>
</organism>
<keyword evidence="1" id="KW-0812">Transmembrane</keyword>
<reference evidence="2 3" key="1">
    <citation type="submission" date="2020-07" db="EMBL/GenBank/DDBJ databases">
        <title>Sequencing the genomes of 1000 actinobacteria strains.</title>
        <authorList>
            <person name="Klenk H.-P."/>
        </authorList>
    </citation>
    <scope>NUCLEOTIDE SEQUENCE [LARGE SCALE GENOMIC DNA]</scope>
    <source>
        <strain evidence="2 3">DSM 104001</strain>
    </source>
</reference>
<protein>
    <submittedName>
        <fullName evidence="2">Uncharacterized protein</fullName>
    </submittedName>
</protein>
<keyword evidence="1" id="KW-0472">Membrane</keyword>
<evidence type="ECO:0000313" key="2">
    <source>
        <dbReference type="EMBL" id="NYJ08622.1"/>
    </source>
</evidence>
<proteinExistence type="predicted"/>
<dbReference type="Proteomes" id="UP000541969">
    <property type="component" value="Unassembled WGS sequence"/>
</dbReference>
<sequence>MQAVLAGRNPVVAAIKAWVAGLSTPVKILLIVGLALFALLAPLLLLLLLVALAVAVVVVSVRTPAASL</sequence>
<evidence type="ECO:0000313" key="3">
    <source>
        <dbReference type="Proteomes" id="UP000541969"/>
    </source>
</evidence>
<feature type="transmembrane region" description="Helical" evidence="1">
    <location>
        <begin position="28"/>
        <end position="61"/>
    </location>
</feature>
<keyword evidence="3" id="KW-1185">Reference proteome</keyword>